<keyword evidence="4 6" id="KW-0472">Membrane</keyword>
<dbReference type="PROSITE" id="PS50850">
    <property type="entry name" value="MFS"/>
    <property type="match status" value="1"/>
</dbReference>
<dbReference type="InterPro" id="IPR036259">
    <property type="entry name" value="MFS_trans_sf"/>
</dbReference>
<feature type="transmembrane region" description="Helical" evidence="6">
    <location>
        <begin position="235"/>
        <end position="253"/>
    </location>
</feature>
<evidence type="ECO:0000256" key="5">
    <source>
        <dbReference type="SAM" id="MobiDB-lite"/>
    </source>
</evidence>
<comment type="caution">
    <text evidence="8">The sequence shown here is derived from an EMBL/GenBank/DDBJ whole genome shotgun (WGS) entry which is preliminary data.</text>
</comment>
<accession>A0A8H4IJG0</accession>
<comment type="subcellular location">
    <subcellularLocation>
        <location evidence="1">Membrane</location>
        <topology evidence="1">Multi-pass membrane protein</topology>
    </subcellularLocation>
</comment>
<evidence type="ECO:0000256" key="3">
    <source>
        <dbReference type="ARBA" id="ARBA00022989"/>
    </source>
</evidence>
<evidence type="ECO:0000313" key="10">
    <source>
        <dbReference type="Proteomes" id="UP000572817"/>
    </source>
</evidence>
<dbReference type="PANTHER" id="PTHR42718">
    <property type="entry name" value="MAJOR FACILITATOR SUPERFAMILY MULTIDRUG TRANSPORTER MFSC"/>
    <property type="match status" value="1"/>
</dbReference>
<feature type="transmembrane region" description="Helical" evidence="6">
    <location>
        <begin position="341"/>
        <end position="362"/>
    </location>
</feature>
<feature type="transmembrane region" description="Helical" evidence="6">
    <location>
        <begin position="431"/>
        <end position="450"/>
    </location>
</feature>
<dbReference type="Proteomes" id="UP000572817">
    <property type="component" value="Unassembled WGS sequence"/>
</dbReference>
<keyword evidence="2 6" id="KW-0812">Transmembrane</keyword>
<evidence type="ECO:0000256" key="1">
    <source>
        <dbReference type="ARBA" id="ARBA00004141"/>
    </source>
</evidence>
<proteinExistence type="predicted"/>
<feature type="transmembrane region" description="Helical" evidence="6">
    <location>
        <begin position="199"/>
        <end position="219"/>
    </location>
</feature>
<evidence type="ECO:0000256" key="2">
    <source>
        <dbReference type="ARBA" id="ARBA00022692"/>
    </source>
</evidence>
<keyword evidence="3 6" id="KW-1133">Transmembrane helix</keyword>
<dbReference type="Gene3D" id="1.20.1720.10">
    <property type="entry name" value="Multidrug resistance protein D"/>
    <property type="match status" value="1"/>
</dbReference>
<dbReference type="EMBL" id="WWBZ02000040">
    <property type="protein sequence ID" value="KAF4305905.1"/>
    <property type="molecule type" value="Genomic_DNA"/>
</dbReference>
<evidence type="ECO:0000313" key="9">
    <source>
        <dbReference type="EMBL" id="KAF4305905.1"/>
    </source>
</evidence>
<feature type="transmembrane region" description="Helical" evidence="6">
    <location>
        <begin position="82"/>
        <end position="102"/>
    </location>
</feature>
<dbReference type="Gene3D" id="1.20.1250.20">
    <property type="entry name" value="MFS general substrate transporter like domains"/>
    <property type="match status" value="1"/>
</dbReference>
<feature type="region of interest" description="Disordered" evidence="5">
    <location>
        <begin position="508"/>
        <end position="534"/>
    </location>
</feature>
<dbReference type="OrthoDB" id="2130629at2759"/>
<feature type="transmembrane region" description="Helical" evidence="6">
    <location>
        <begin position="109"/>
        <end position="129"/>
    </location>
</feature>
<organism evidence="8 10">
    <name type="scientific">Botryosphaeria dothidea</name>
    <dbReference type="NCBI Taxonomy" id="55169"/>
    <lineage>
        <taxon>Eukaryota</taxon>
        <taxon>Fungi</taxon>
        <taxon>Dikarya</taxon>
        <taxon>Ascomycota</taxon>
        <taxon>Pezizomycotina</taxon>
        <taxon>Dothideomycetes</taxon>
        <taxon>Dothideomycetes incertae sedis</taxon>
        <taxon>Botryosphaeriales</taxon>
        <taxon>Botryosphaeriaceae</taxon>
        <taxon>Botryosphaeria</taxon>
    </lineage>
</organism>
<gene>
    <name evidence="9" type="ORF">GTA08_BOTSDO06973</name>
    <name evidence="8" type="ORF">GTA08_BOTSDO11167</name>
</gene>
<feature type="transmembrane region" description="Helical" evidence="6">
    <location>
        <begin position="38"/>
        <end position="62"/>
    </location>
</feature>
<evidence type="ECO:0000259" key="7">
    <source>
        <dbReference type="PROSITE" id="PS50850"/>
    </source>
</evidence>
<protein>
    <submittedName>
        <fullName evidence="8">Putative membrane transporter protein</fullName>
    </submittedName>
</protein>
<evidence type="ECO:0000256" key="4">
    <source>
        <dbReference type="ARBA" id="ARBA00023136"/>
    </source>
</evidence>
<feature type="transmembrane region" description="Helical" evidence="6">
    <location>
        <begin position="135"/>
        <end position="156"/>
    </location>
</feature>
<dbReference type="InterPro" id="IPR020846">
    <property type="entry name" value="MFS_dom"/>
</dbReference>
<dbReference type="PANTHER" id="PTHR42718:SF11">
    <property type="entry name" value="MAJOR FACILITATOR SUPERFAMILY (MFS) PROFILE DOMAIN-CONTAINING PROTEIN"/>
    <property type="match status" value="1"/>
</dbReference>
<dbReference type="EMBL" id="WWBZ02000082">
    <property type="protein sequence ID" value="KAF4301384.1"/>
    <property type="molecule type" value="Genomic_DNA"/>
</dbReference>
<reference evidence="8 10" key="1">
    <citation type="submission" date="2020-04" db="EMBL/GenBank/DDBJ databases">
        <title>Genome Assembly and Annotation of Botryosphaeria dothidea sdau 11-99, a Latent Pathogen of Apple Fruit Ring Rot in China.</title>
        <authorList>
            <person name="Yu C."/>
            <person name="Diao Y."/>
            <person name="Lu Q."/>
            <person name="Zhao J."/>
            <person name="Cui S."/>
            <person name="Peng C."/>
            <person name="He B."/>
            <person name="Liu H."/>
        </authorList>
    </citation>
    <scope>NUCLEOTIDE SEQUENCE [LARGE SCALE GENOMIC DNA]</scope>
    <source>
        <strain evidence="10">sdau11-99</strain>
        <strain evidence="8">Sdau11-99</strain>
    </source>
</reference>
<feature type="transmembrane region" description="Helical" evidence="6">
    <location>
        <begin position="470"/>
        <end position="488"/>
    </location>
</feature>
<feature type="domain" description="Major facilitator superfamily (MFS) profile" evidence="7">
    <location>
        <begin position="44"/>
        <end position="493"/>
    </location>
</feature>
<keyword evidence="10" id="KW-1185">Reference proteome</keyword>
<dbReference type="AlphaFoldDB" id="A0A8H4IJG0"/>
<dbReference type="Pfam" id="PF07690">
    <property type="entry name" value="MFS_1"/>
    <property type="match status" value="1"/>
</dbReference>
<feature type="transmembrane region" description="Helical" evidence="6">
    <location>
        <begin position="307"/>
        <end position="329"/>
    </location>
</feature>
<dbReference type="GO" id="GO:0022857">
    <property type="term" value="F:transmembrane transporter activity"/>
    <property type="evidence" value="ECO:0007669"/>
    <property type="project" value="InterPro"/>
</dbReference>
<dbReference type="InterPro" id="IPR011701">
    <property type="entry name" value="MFS"/>
</dbReference>
<feature type="compositionally biased region" description="Acidic residues" evidence="5">
    <location>
        <begin position="509"/>
        <end position="521"/>
    </location>
</feature>
<feature type="transmembrane region" description="Helical" evidence="6">
    <location>
        <begin position="168"/>
        <end position="187"/>
    </location>
</feature>
<sequence>MAQVSTCEAGTRCSSLYDIAALDVEKLGRQRPVTFKSAYTEVCFCFSLLGSMFMAEYFVSGFHIILPAISTALDIPPESQSWPASVFALITGAFIFPFGRLADMHGGHIVFICGLVWFTMWCLIGGFSQSYIMLIWYRALAGLGPAAFLPSGIRLIGTFYRPGPRKNLVFSLYGAFAPVGFFTGIFFGGISGQFLNWPWFFYFGTILLAIIMATSIFFIPQEGPDKKDTDVKMDWWGLVTIVPGLLLVVFAITDSAHAPQVWATPYIIVTFVIGVLCLGAAVYVEGWVAEQPLLPFDLFKPKSFKPLIVGLFFSYGLWGIYLYYASFYIELVLGAGTLQTATWFAPMAAGGLILATVGGFVLHLLPGKALIMLSACSNIVCHLLFAIMPENPNYWAYVFPAMICTTLGGDILFSVSNVFITTNMPRNRQGLGGALINTTLFLGMGFSLGVADLAVGSTAHLGRRRSYKTAFWLGVGCAGVAMFMYLFVKIGRAKSDLTVEERAQLEAQAEAEAEAGTETETEMVAAERYGERGA</sequence>
<evidence type="ECO:0000256" key="6">
    <source>
        <dbReference type="SAM" id="Phobius"/>
    </source>
</evidence>
<dbReference type="SUPFAM" id="SSF103473">
    <property type="entry name" value="MFS general substrate transporter"/>
    <property type="match status" value="1"/>
</dbReference>
<evidence type="ECO:0000313" key="8">
    <source>
        <dbReference type="EMBL" id="KAF4301384.1"/>
    </source>
</evidence>
<feature type="transmembrane region" description="Helical" evidence="6">
    <location>
        <begin position="265"/>
        <end position="286"/>
    </location>
</feature>
<dbReference type="GO" id="GO:0016020">
    <property type="term" value="C:membrane"/>
    <property type="evidence" value="ECO:0007669"/>
    <property type="project" value="UniProtKB-SubCell"/>
</dbReference>
<feature type="transmembrane region" description="Helical" evidence="6">
    <location>
        <begin position="394"/>
        <end position="419"/>
    </location>
</feature>
<feature type="transmembrane region" description="Helical" evidence="6">
    <location>
        <begin position="369"/>
        <end position="388"/>
    </location>
</feature>
<name>A0A8H4IJG0_9PEZI</name>